<dbReference type="InterPro" id="IPR011611">
    <property type="entry name" value="PfkB_dom"/>
</dbReference>
<keyword evidence="7" id="KW-0418">Kinase</keyword>
<evidence type="ECO:0000256" key="9">
    <source>
        <dbReference type="ARBA" id="ARBA00022842"/>
    </source>
</evidence>
<evidence type="ECO:0000313" key="14">
    <source>
        <dbReference type="RefSeq" id="XP_018494500.1"/>
    </source>
</evidence>
<protein>
    <recommendedName>
        <fullName evidence="3">Ribokinase</fullName>
        <ecNumber evidence="2">2.7.1.15</ecNumber>
    </recommendedName>
</protein>
<evidence type="ECO:0000256" key="8">
    <source>
        <dbReference type="ARBA" id="ARBA00022840"/>
    </source>
</evidence>
<sequence>MVYAGRTFDLISLGEYPSCLRRYAQSCRRWRAEQPRDRGGTRMRTFVFTRSRLTGLSSPQSRLNTVSMPQAVVLGGLVTDLLTYAPRFPVAGETLVAHGFQIGFGGKGANTAYMCVQLGLETALLAKLGDDQFGENYLRYLKTAGMDTSHVTVQKNCKTSASVITVTDSGENTIVYYPGAADELVEEDVDRAEHLFRGAKVFASVFETKLCNVKRGVEIAKRNGLITYVNAAPIVPDPFPVEMLPQIDYLCLNEVEGSALVCKLKGIPTESLEEQEIVDYLLQHGGNTIILTRGAKGAAFATGYSPLSRKLIGPKSQWPEKPLSRTVSVPKTHWPEKMKAQRCFYAEMCI</sequence>
<dbReference type="Gene3D" id="3.40.1190.20">
    <property type="match status" value="1"/>
</dbReference>
<dbReference type="GO" id="GO:0005524">
    <property type="term" value="F:ATP binding"/>
    <property type="evidence" value="ECO:0007669"/>
    <property type="project" value="UniProtKB-KW"/>
</dbReference>
<evidence type="ECO:0000256" key="1">
    <source>
        <dbReference type="ARBA" id="ARBA00010688"/>
    </source>
</evidence>
<keyword evidence="13" id="KW-1185">Reference proteome</keyword>
<keyword evidence="11" id="KW-0119">Carbohydrate metabolism</keyword>
<dbReference type="InterPro" id="IPR002173">
    <property type="entry name" value="Carboh/pur_kinase_PfkB_CS"/>
</dbReference>
<evidence type="ECO:0000313" key="13">
    <source>
        <dbReference type="Proteomes" id="UP000694867"/>
    </source>
</evidence>
<evidence type="ECO:0000259" key="12">
    <source>
        <dbReference type="Pfam" id="PF00294"/>
    </source>
</evidence>
<keyword evidence="5" id="KW-0479">Metal-binding</keyword>
<dbReference type="InterPro" id="IPR011877">
    <property type="entry name" value="Ribokinase"/>
</dbReference>
<dbReference type="PROSITE" id="PS00583">
    <property type="entry name" value="PFKB_KINASES_1"/>
    <property type="match status" value="1"/>
</dbReference>
<dbReference type="EC" id="2.7.1.15" evidence="2"/>
<dbReference type="PANTHER" id="PTHR10584">
    <property type="entry name" value="SUGAR KINASE"/>
    <property type="match status" value="1"/>
</dbReference>
<organism evidence="13 14">
    <name type="scientific">Galendromus occidentalis</name>
    <name type="common">western predatory mite</name>
    <dbReference type="NCBI Taxonomy" id="34638"/>
    <lineage>
        <taxon>Eukaryota</taxon>
        <taxon>Metazoa</taxon>
        <taxon>Ecdysozoa</taxon>
        <taxon>Arthropoda</taxon>
        <taxon>Chelicerata</taxon>
        <taxon>Arachnida</taxon>
        <taxon>Acari</taxon>
        <taxon>Parasitiformes</taxon>
        <taxon>Mesostigmata</taxon>
        <taxon>Gamasina</taxon>
        <taxon>Phytoseioidea</taxon>
        <taxon>Phytoseiidae</taxon>
        <taxon>Typhlodrominae</taxon>
        <taxon>Galendromus</taxon>
    </lineage>
</organism>
<accession>A0AAJ7L577</accession>
<dbReference type="AlphaFoldDB" id="A0AAJ7L577"/>
<evidence type="ECO:0000256" key="6">
    <source>
        <dbReference type="ARBA" id="ARBA00022741"/>
    </source>
</evidence>
<name>A0AAJ7L577_9ACAR</name>
<dbReference type="KEGG" id="goe:100904655"/>
<reference evidence="14" key="1">
    <citation type="submission" date="2025-08" db="UniProtKB">
        <authorList>
            <consortium name="RefSeq"/>
        </authorList>
    </citation>
    <scope>IDENTIFICATION</scope>
</reference>
<evidence type="ECO:0000256" key="5">
    <source>
        <dbReference type="ARBA" id="ARBA00022723"/>
    </source>
</evidence>
<dbReference type="GO" id="GO:0005829">
    <property type="term" value="C:cytosol"/>
    <property type="evidence" value="ECO:0007669"/>
    <property type="project" value="TreeGrafter"/>
</dbReference>
<dbReference type="InterPro" id="IPR002139">
    <property type="entry name" value="Ribo/fructo_kinase"/>
</dbReference>
<evidence type="ECO:0000256" key="7">
    <source>
        <dbReference type="ARBA" id="ARBA00022777"/>
    </source>
</evidence>
<evidence type="ECO:0000256" key="4">
    <source>
        <dbReference type="ARBA" id="ARBA00022679"/>
    </source>
</evidence>
<dbReference type="GO" id="GO:0046872">
    <property type="term" value="F:metal ion binding"/>
    <property type="evidence" value="ECO:0007669"/>
    <property type="project" value="UniProtKB-KW"/>
</dbReference>
<dbReference type="SUPFAM" id="SSF53613">
    <property type="entry name" value="Ribokinase-like"/>
    <property type="match status" value="1"/>
</dbReference>
<dbReference type="Pfam" id="PF00294">
    <property type="entry name" value="PfkB"/>
    <property type="match status" value="1"/>
</dbReference>
<dbReference type="GeneID" id="100904655"/>
<dbReference type="PRINTS" id="PR00990">
    <property type="entry name" value="RIBOKINASE"/>
</dbReference>
<keyword evidence="10" id="KW-0630">Potassium</keyword>
<dbReference type="PANTHER" id="PTHR10584:SF166">
    <property type="entry name" value="RIBOKINASE"/>
    <property type="match status" value="1"/>
</dbReference>
<dbReference type="RefSeq" id="XP_018494500.1">
    <property type="nucleotide sequence ID" value="XM_018638984.1"/>
</dbReference>
<proteinExistence type="inferred from homology"/>
<evidence type="ECO:0000256" key="11">
    <source>
        <dbReference type="ARBA" id="ARBA00023277"/>
    </source>
</evidence>
<evidence type="ECO:0000256" key="10">
    <source>
        <dbReference type="ARBA" id="ARBA00022958"/>
    </source>
</evidence>
<keyword evidence="6" id="KW-0547">Nucleotide-binding</keyword>
<evidence type="ECO:0000256" key="3">
    <source>
        <dbReference type="ARBA" id="ARBA00016943"/>
    </source>
</evidence>
<feature type="domain" description="Carbohydrate kinase PfkB" evidence="12">
    <location>
        <begin position="69"/>
        <end position="303"/>
    </location>
</feature>
<keyword evidence="8" id="KW-0067">ATP-binding</keyword>
<dbReference type="GO" id="GO:0006014">
    <property type="term" value="P:D-ribose metabolic process"/>
    <property type="evidence" value="ECO:0007669"/>
    <property type="project" value="InterPro"/>
</dbReference>
<keyword evidence="9" id="KW-0460">Magnesium</keyword>
<gene>
    <name evidence="14" type="primary">LOC100904655</name>
</gene>
<comment type="similarity">
    <text evidence="1">Belongs to the carbohydrate kinase PfkB family.</text>
</comment>
<dbReference type="InterPro" id="IPR029056">
    <property type="entry name" value="Ribokinase-like"/>
</dbReference>
<dbReference type="Proteomes" id="UP000694867">
    <property type="component" value="Unplaced"/>
</dbReference>
<keyword evidence="4" id="KW-0808">Transferase</keyword>
<dbReference type="GO" id="GO:0004747">
    <property type="term" value="F:ribokinase activity"/>
    <property type="evidence" value="ECO:0007669"/>
    <property type="project" value="UniProtKB-EC"/>
</dbReference>
<evidence type="ECO:0000256" key="2">
    <source>
        <dbReference type="ARBA" id="ARBA00012035"/>
    </source>
</evidence>
<dbReference type="CDD" id="cd01174">
    <property type="entry name" value="ribokinase"/>
    <property type="match status" value="1"/>
</dbReference>